<comment type="similarity">
    <text evidence="2">Belongs to the acyl-CoA dehydrogenase family.</text>
</comment>
<keyword evidence="4" id="KW-0274">FAD</keyword>
<accession>A0ABU5Z1E2</accession>
<dbReference type="InterPro" id="IPR037069">
    <property type="entry name" value="AcylCoA_DH/ox_N_sf"/>
</dbReference>
<dbReference type="RefSeq" id="WP_329779635.1">
    <property type="nucleotide sequence ID" value="NZ_JAYJJQ010000016.1"/>
</dbReference>
<dbReference type="SUPFAM" id="SSF47203">
    <property type="entry name" value="Acyl-CoA dehydrogenase C-terminal domain-like"/>
    <property type="match status" value="1"/>
</dbReference>
<dbReference type="PANTHER" id="PTHR43884:SF20">
    <property type="entry name" value="ACYL-COA DEHYDROGENASE FADE28"/>
    <property type="match status" value="1"/>
</dbReference>
<feature type="domain" description="Acyl-CoA dehydrogenase/oxidase N-terminal" evidence="7">
    <location>
        <begin position="8"/>
        <end position="86"/>
    </location>
</feature>
<comment type="cofactor">
    <cofactor evidence="1">
        <name>FAD</name>
        <dbReference type="ChEBI" id="CHEBI:57692"/>
    </cofactor>
</comment>
<evidence type="ECO:0000256" key="3">
    <source>
        <dbReference type="ARBA" id="ARBA00022630"/>
    </source>
</evidence>
<dbReference type="InterPro" id="IPR036250">
    <property type="entry name" value="AcylCo_DH-like_C"/>
</dbReference>
<dbReference type="PANTHER" id="PTHR43884">
    <property type="entry name" value="ACYL-COA DEHYDROGENASE"/>
    <property type="match status" value="1"/>
</dbReference>
<feature type="domain" description="Acyl-CoA dehydrogenase/oxidase C-terminal" evidence="6">
    <location>
        <begin position="195"/>
        <end position="312"/>
    </location>
</feature>
<keyword evidence="3" id="KW-0285">Flavoprotein</keyword>
<name>A0ABU5Z1E2_9MYCO</name>
<evidence type="ECO:0000256" key="5">
    <source>
        <dbReference type="ARBA" id="ARBA00023002"/>
    </source>
</evidence>
<keyword evidence="9" id="KW-1185">Reference proteome</keyword>
<comment type="caution">
    <text evidence="8">The sequence shown here is derived from an EMBL/GenBank/DDBJ whole genome shotgun (WGS) entry which is preliminary data.</text>
</comment>
<dbReference type="SUPFAM" id="SSF56645">
    <property type="entry name" value="Acyl-CoA dehydrogenase NM domain-like"/>
    <property type="match status" value="1"/>
</dbReference>
<evidence type="ECO:0000256" key="4">
    <source>
        <dbReference type="ARBA" id="ARBA00022827"/>
    </source>
</evidence>
<evidence type="ECO:0000256" key="2">
    <source>
        <dbReference type="ARBA" id="ARBA00009347"/>
    </source>
</evidence>
<dbReference type="Pfam" id="PF02771">
    <property type="entry name" value="Acyl-CoA_dh_N"/>
    <property type="match status" value="1"/>
</dbReference>
<dbReference type="EMBL" id="JAYJJQ010000016">
    <property type="protein sequence ID" value="MEB3070725.1"/>
    <property type="molecule type" value="Genomic_DNA"/>
</dbReference>
<evidence type="ECO:0000313" key="8">
    <source>
        <dbReference type="EMBL" id="MEB3070725.1"/>
    </source>
</evidence>
<proteinExistence type="inferred from homology"/>
<dbReference type="Gene3D" id="1.10.540.10">
    <property type="entry name" value="Acyl-CoA dehydrogenase/oxidase, N-terminal domain"/>
    <property type="match status" value="1"/>
</dbReference>
<dbReference type="GO" id="GO:0016491">
    <property type="term" value="F:oxidoreductase activity"/>
    <property type="evidence" value="ECO:0007669"/>
    <property type="project" value="UniProtKB-KW"/>
</dbReference>
<dbReference type="Proteomes" id="UP001299283">
    <property type="component" value="Unassembled WGS sequence"/>
</dbReference>
<dbReference type="Pfam" id="PF00441">
    <property type="entry name" value="Acyl-CoA_dh_1"/>
    <property type="match status" value="1"/>
</dbReference>
<evidence type="ECO:0000259" key="7">
    <source>
        <dbReference type="Pfam" id="PF02771"/>
    </source>
</evidence>
<evidence type="ECO:0000259" key="6">
    <source>
        <dbReference type="Pfam" id="PF00441"/>
    </source>
</evidence>
<evidence type="ECO:0000256" key="1">
    <source>
        <dbReference type="ARBA" id="ARBA00001974"/>
    </source>
</evidence>
<protein>
    <submittedName>
        <fullName evidence="8">Acyl-CoA dehydrogenase family protein</fullName>
        <ecNumber evidence="8">1.-.-.-</ecNumber>
    </submittedName>
</protein>
<sequence length="331" mass="35229">MDMFPDTDQQQLIGTVDEFCSRRFPIETVRALAGRPVDDTDWRALAELGCFGLGLPAEAGGFDAGVVGELLVVREIGRHLVPGPIIPTILAAHVLSTALPSVAADVAEGRIRVALAEPFRSDDATPRHLLSDFGDGLVLAVGNGQWSVYPTDAWTEVTPVQSLDPSTRLATANFAGGEPLLSVDDASLQRRADVLVAAAMCGVAVATTAASVEYAKNRIQFGQPIGSFQAVKHRCAEMAVRTEAAYSQTAYAGLVFDEDGPDAEFQTAAARLVAYGAAGDNCADNIQNHGGIGFTEECDAHLYLRRWRALDRMLGDRFSVADRLAALQAAQ</sequence>
<keyword evidence="5 8" id="KW-0560">Oxidoreductase</keyword>
<evidence type="ECO:0000313" key="9">
    <source>
        <dbReference type="Proteomes" id="UP001299283"/>
    </source>
</evidence>
<gene>
    <name evidence="8" type="ORF">K5L39_16180</name>
</gene>
<dbReference type="InterPro" id="IPR009075">
    <property type="entry name" value="AcylCo_DH/oxidase_C"/>
</dbReference>
<dbReference type="EC" id="1.-.-.-" evidence="8"/>
<dbReference type="InterPro" id="IPR009100">
    <property type="entry name" value="AcylCoA_DH/oxidase_NM_dom_sf"/>
</dbReference>
<organism evidence="8 9">
    <name type="scientific">[Mycobacterium] vasticus</name>
    <dbReference type="NCBI Taxonomy" id="2875777"/>
    <lineage>
        <taxon>Bacteria</taxon>
        <taxon>Bacillati</taxon>
        <taxon>Actinomycetota</taxon>
        <taxon>Actinomycetes</taxon>
        <taxon>Mycobacteriales</taxon>
        <taxon>Mycobacteriaceae</taxon>
        <taxon>Mycolicibacter</taxon>
    </lineage>
</organism>
<dbReference type="Gene3D" id="1.20.140.10">
    <property type="entry name" value="Butyryl-CoA Dehydrogenase, subunit A, domain 3"/>
    <property type="match status" value="1"/>
</dbReference>
<reference evidence="8 9" key="1">
    <citation type="submission" date="2023-12" db="EMBL/GenBank/DDBJ databases">
        <title>Description of new species of Mycobacterium terrae complex isolated from sewage at the Sao Paulo Zoological Park Foundation in Brazil.</title>
        <authorList>
            <person name="Romagnoli C.L."/>
            <person name="Conceicao E.C."/>
            <person name="Machado E."/>
            <person name="Barreto L.B.P.F."/>
            <person name="Sharma A."/>
            <person name="Silva N.M."/>
            <person name="Marques L.E."/>
            <person name="Juliana M.A."/>
            <person name="Lourenco M.C.S."/>
            <person name="Digiampietri L.A."/>
            <person name="Suffys P.N."/>
            <person name="Viana-Niero C."/>
        </authorList>
    </citation>
    <scope>NUCLEOTIDE SEQUENCE [LARGE SCALE GENOMIC DNA]</scope>
    <source>
        <strain evidence="8 9">MYC017</strain>
    </source>
</reference>
<dbReference type="InterPro" id="IPR013786">
    <property type="entry name" value="AcylCoA_DH/ox_N"/>
</dbReference>